<dbReference type="NCBIfam" id="TIGR03420">
    <property type="entry name" value="DnaA_homol_Hda"/>
    <property type="match status" value="1"/>
</dbReference>
<organism evidence="3 4">
    <name type="scientific">Formosimonas limnophila</name>
    <dbReference type="NCBI Taxonomy" id="1384487"/>
    <lineage>
        <taxon>Bacteria</taxon>
        <taxon>Pseudomonadati</taxon>
        <taxon>Pseudomonadota</taxon>
        <taxon>Betaproteobacteria</taxon>
        <taxon>Burkholderiales</taxon>
        <taxon>Burkholderiaceae</taxon>
        <taxon>Formosimonas</taxon>
    </lineage>
</organism>
<dbReference type="InterPro" id="IPR055199">
    <property type="entry name" value="Hda_lid"/>
</dbReference>
<dbReference type="Gene3D" id="3.40.50.300">
    <property type="entry name" value="P-loop containing nucleotide triphosphate hydrolases"/>
    <property type="match status" value="1"/>
</dbReference>
<dbReference type="Proteomes" id="UP000614287">
    <property type="component" value="Unassembled WGS sequence"/>
</dbReference>
<dbReference type="GO" id="GO:0005886">
    <property type="term" value="C:plasma membrane"/>
    <property type="evidence" value="ECO:0007669"/>
    <property type="project" value="TreeGrafter"/>
</dbReference>
<dbReference type="Pfam" id="PF22688">
    <property type="entry name" value="Hda_lid"/>
    <property type="match status" value="1"/>
</dbReference>
<feature type="domain" description="Chromosomal replication initiator protein DnaA ATPAse" evidence="1">
    <location>
        <begin position="86"/>
        <end position="145"/>
    </location>
</feature>
<comment type="caution">
    <text evidence="3">The sequence shown here is derived from an EMBL/GenBank/DDBJ whole genome shotgun (WGS) entry which is preliminary data.</text>
</comment>
<evidence type="ECO:0000259" key="2">
    <source>
        <dbReference type="Pfam" id="PF22688"/>
    </source>
</evidence>
<dbReference type="InterPro" id="IPR017788">
    <property type="entry name" value="Hda"/>
</dbReference>
<protein>
    <submittedName>
        <fullName evidence="3">DnaA regulatory inactivator Hda</fullName>
    </submittedName>
</protein>
<dbReference type="Gene3D" id="1.10.8.60">
    <property type="match status" value="1"/>
</dbReference>
<dbReference type="EMBL" id="BMZG01000001">
    <property type="protein sequence ID" value="GHA65614.1"/>
    <property type="molecule type" value="Genomic_DNA"/>
</dbReference>
<name>A0A8J3CFH8_9BURK</name>
<dbReference type="PANTHER" id="PTHR30050">
    <property type="entry name" value="CHROMOSOMAL REPLICATION INITIATOR PROTEIN DNAA"/>
    <property type="match status" value="1"/>
</dbReference>
<dbReference type="AlphaFoldDB" id="A0A8J3CFH8"/>
<dbReference type="GO" id="GO:0003688">
    <property type="term" value="F:DNA replication origin binding"/>
    <property type="evidence" value="ECO:0007669"/>
    <property type="project" value="TreeGrafter"/>
</dbReference>
<dbReference type="Pfam" id="PF00308">
    <property type="entry name" value="Bac_DnaA"/>
    <property type="match status" value="1"/>
</dbReference>
<reference evidence="3" key="1">
    <citation type="journal article" date="2014" name="Int. J. Syst. Evol. Microbiol.">
        <title>Complete genome sequence of Corynebacterium casei LMG S-19264T (=DSM 44701T), isolated from a smear-ripened cheese.</title>
        <authorList>
            <consortium name="US DOE Joint Genome Institute (JGI-PGF)"/>
            <person name="Walter F."/>
            <person name="Albersmeier A."/>
            <person name="Kalinowski J."/>
            <person name="Ruckert C."/>
        </authorList>
    </citation>
    <scope>NUCLEOTIDE SEQUENCE</scope>
    <source>
        <strain evidence="3">KCTC 32501</strain>
    </source>
</reference>
<evidence type="ECO:0000313" key="4">
    <source>
        <dbReference type="Proteomes" id="UP000614287"/>
    </source>
</evidence>
<dbReference type="GO" id="GO:0006270">
    <property type="term" value="P:DNA replication initiation"/>
    <property type="evidence" value="ECO:0007669"/>
    <property type="project" value="TreeGrafter"/>
</dbReference>
<dbReference type="RefSeq" id="WP_189490579.1">
    <property type="nucleotide sequence ID" value="NZ_BMZG01000001.1"/>
</dbReference>
<gene>
    <name evidence="3" type="ORF">GCM10009007_02790</name>
</gene>
<accession>A0A8J3CFH8</accession>
<feature type="domain" description="Hda lid" evidence="2">
    <location>
        <begin position="153"/>
        <end position="217"/>
    </location>
</feature>
<evidence type="ECO:0000313" key="3">
    <source>
        <dbReference type="EMBL" id="GHA65614.1"/>
    </source>
</evidence>
<dbReference type="SUPFAM" id="SSF52540">
    <property type="entry name" value="P-loop containing nucleoside triphosphate hydrolases"/>
    <property type="match status" value="1"/>
</dbReference>
<dbReference type="PANTHER" id="PTHR30050:SF5">
    <property type="entry name" value="DNAA REGULATORY INACTIVATOR HDA"/>
    <property type="match status" value="1"/>
</dbReference>
<sequence>MMPLQLALSLTLPDEPSLANFVMGRNAEAVAQIHEVARGSFGHTALYLWGESGAGKTHLLQGLSQLPHAMMGLPEPLLEDATAGAVYLIDDVHLLDDAQQMALFHLYNRARANQQKLVLTANVAPSHLPLSFLPDLKTRLAWDLVYQLQLLTDENKAQVLEQQAIERGLSLAPDVVPYMLRHLTRDLSQLHAILQHLDEYSLRTKRALTLPLLKEWLSIQKSIN</sequence>
<keyword evidence="4" id="KW-1185">Reference proteome</keyword>
<proteinExistence type="predicted"/>
<reference evidence="3" key="2">
    <citation type="submission" date="2020-09" db="EMBL/GenBank/DDBJ databases">
        <authorList>
            <person name="Sun Q."/>
            <person name="Kim S."/>
        </authorList>
    </citation>
    <scope>NUCLEOTIDE SEQUENCE</scope>
    <source>
        <strain evidence="3">KCTC 32501</strain>
    </source>
</reference>
<dbReference type="GO" id="GO:0032297">
    <property type="term" value="P:negative regulation of DNA-templated DNA replication initiation"/>
    <property type="evidence" value="ECO:0007669"/>
    <property type="project" value="InterPro"/>
</dbReference>
<dbReference type="InterPro" id="IPR013317">
    <property type="entry name" value="DnaA_dom"/>
</dbReference>
<evidence type="ECO:0000259" key="1">
    <source>
        <dbReference type="Pfam" id="PF00308"/>
    </source>
</evidence>
<dbReference type="InterPro" id="IPR027417">
    <property type="entry name" value="P-loop_NTPase"/>
</dbReference>